<evidence type="ECO:0000256" key="3">
    <source>
        <dbReference type="ARBA" id="ARBA00022475"/>
    </source>
</evidence>
<dbReference type="SMART" id="SM00382">
    <property type="entry name" value="AAA"/>
    <property type="match status" value="1"/>
</dbReference>
<proteinExistence type="predicted"/>
<dbReference type="PANTHER" id="PTHR42788">
    <property type="entry name" value="TAURINE IMPORT ATP-BINDING PROTEIN-RELATED"/>
    <property type="match status" value="1"/>
</dbReference>
<protein>
    <submittedName>
        <fullName evidence="8">ABC transporter, ATP-binding protein</fullName>
    </submittedName>
</protein>
<dbReference type="AlphaFoldDB" id="U2Q5T1"/>
<dbReference type="eggNOG" id="COG1101">
    <property type="taxonomic scope" value="Bacteria"/>
</dbReference>
<dbReference type="InterPro" id="IPR003593">
    <property type="entry name" value="AAA+_ATPase"/>
</dbReference>
<dbReference type="GO" id="GO:0016887">
    <property type="term" value="F:ATP hydrolysis activity"/>
    <property type="evidence" value="ECO:0007669"/>
    <property type="project" value="InterPro"/>
</dbReference>
<evidence type="ECO:0000256" key="5">
    <source>
        <dbReference type="ARBA" id="ARBA00022840"/>
    </source>
</evidence>
<evidence type="ECO:0000259" key="7">
    <source>
        <dbReference type="PROSITE" id="PS50893"/>
    </source>
</evidence>
<dbReference type="Gene3D" id="3.40.50.300">
    <property type="entry name" value="P-loop containing nucleotide triphosphate hydrolases"/>
    <property type="match status" value="1"/>
</dbReference>
<sequence length="261" mass="29416">MESKMSNIEIKNIYKTFFPNTNRAQHALIDVNLTINNGDFITILGGNGAGKSTFLNAIAGSFLLDSGEILVDGKDISKIVEHKRAEFISRVFQNPLDGTAPRMTVAQNMALALRRGRIRGLKKSITKEDRVLFKQLLKTLELGLEDRLDSEMGLLSGGQRQAIALLMATVKTPKLLLLDEHTAALDPKTQKKIMELTRKKVEEKNLTALMITHNIQDAVKYGNRIIILHRGRLIKDIYNEKKEKLDSKAIYELLYNLEDTE</sequence>
<reference evidence="8 9" key="1">
    <citation type="submission" date="2013-08" db="EMBL/GenBank/DDBJ databases">
        <authorList>
            <person name="Weinstock G."/>
            <person name="Sodergren E."/>
            <person name="Wylie T."/>
            <person name="Fulton L."/>
            <person name="Fulton R."/>
            <person name="Fronick C."/>
            <person name="O'Laughlin M."/>
            <person name="Godfrey J."/>
            <person name="Miner T."/>
            <person name="Herter B."/>
            <person name="Appelbaum E."/>
            <person name="Cordes M."/>
            <person name="Lek S."/>
            <person name="Wollam A."/>
            <person name="Pepin K.H."/>
            <person name="Palsikar V.B."/>
            <person name="Mitreva M."/>
            <person name="Wilson R.K."/>
        </authorList>
    </citation>
    <scope>NUCLEOTIDE SEQUENCE [LARGE SCALE GENOMIC DNA]</scope>
    <source>
        <strain evidence="8 9">ATCC 700627</strain>
    </source>
</reference>
<comment type="caution">
    <text evidence="8">The sequence shown here is derived from an EMBL/GenBank/DDBJ whole genome shotgun (WGS) entry which is preliminary data.</text>
</comment>
<dbReference type="Pfam" id="PF00005">
    <property type="entry name" value="ABC_tran"/>
    <property type="match status" value="1"/>
</dbReference>
<dbReference type="GO" id="GO:0005886">
    <property type="term" value="C:plasma membrane"/>
    <property type="evidence" value="ECO:0007669"/>
    <property type="project" value="UniProtKB-SubCell"/>
</dbReference>
<dbReference type="InterPro" id="IPR050166">
    <property type="entry name" value="ABC_transporter_ATP-bind"/>
</dbReference>
<evidence type="ECO:0000256" key="1">
    <source>
        <dbReference type="ARBA" id="ARBA00004202"/>
    </source>
</evidence>
<feature type="domain" description="ABC transporter" evidence="7">
    <location>
        <begin position="8"/>
        <end position="255"/>
    </location>
</feature>
<keyword evidence="9" id="KW-1185">Reference proteome</keyword>
<keyword evidence="2" id="KW-0813">Transport</keyword>
<evidence type="ECO:0000256" key="6">
    <source>
        <dbReference type="ARBA" id="ARBA00023136"/>
    </source>
</evidence>
<organism evidence="8 9">
    <name type="scientific">Gemella bergeri ATCC 700627</name>
    <dbReference type="NCBI Taxonomy" id="1321820"/>
    <lineage>
        <taxon>Bacteria</taxon>
        <taxon>Bacillati</taxon>
        <taxon>Bacillota</taxon>
        <taxon>Bacilli</taxon>
        <taxon>Bacillales</taxon>
        <taxon>Gemellaceae</taxon>
        <taxon>Gemella</taxon>
    </lineage>
</organism>
<dbReference type="InterPro" id="IPR027417">
    <property type="entry name" value="P-loop_NTPase"/>
</dbReference>
<keyword evidence="6" id="KW-0472">Membrane</keyword>
<dbReference type="SUPFAM" id="SSF52540">
    <property type="entry name" value="P-loop containing nucleoside triphosphate hydrolases"/>
    <property type="match status" value="1"/>
</dbReference>
<evidence type="ECO:0000256" key="2">
    <source>
        <dbReference type="ARBA" id="ARBA00022448"/>
    </source>
</evidence>
<keyword evidence="3" id="KW-1003">Cell membrane</keyword>
<dbReference type="Proteomes" id="UP000016637">
    <property type="component" value="Unassembled WGS sequence"/>
</dbReference>
<dbReference type="PANTHER" id="PTHR42788:SF7">
    <property type="entry name" value="NITRATE ABC TRANSPORTER ATP-BINDING PROTEIN"/>
    <property type="match status" value="1"/>
</dbReference>
<gene>
    <name evidence="8" type="ORF">HMPREF1983_00866</name>
</gene>
<keyword evidence="4" id="KW-0547">Nucleotide-binding</keyword>
<dbReference type="PROSITE" id="PS50893">
    <property type="entry name" value="ABC_TRANSPORTER_2"/>
    <property type="match status" value="1"/>
</dbReference>
<dbReference type="EMBL" id="AWVP01000056">
    <property type="protein sequence ID" value="ERK58125.1"/>
    <property type="molecule type" value="Genomic_DNA"/>
</dbReference>
<evidence type="ECO:0000313" key="8">
    <source>
        <dbReference type="EMBL" id="ERK58125.1"/>
    </source>
</evidence>
<comment type="subcellular location">
    <subcellularLocation>
        <location evidence="1">Cell membrane</location>
        <topology evidence="1">Peripheral membrane protein</topology>
    </subcellularLocation>
</comment>
<dbReference type="HOGENOM" id="CLU_000604_1_22_9"/>
<dbReference type="InterPro" id="IPR003439">
    <property type="entry name" value="ABC_transporter-like_ATP-bd"/>
</dbReference>
<name>U2Q5T1_9BACL</name>
<dbReference type="GO" id="GO:0005524">
    <property type="term" value="F:ATP binding"/>
    <property type="evidence" value="ECO:0007669"/>
    <property type="project" value="UniProtKB-KW"/>
</dbReference>
<evidence type="ECO:0000313" key="9">
    <source>
        <dbReference type="Proteomes" id="UP000016637"/>
    </source>
</evidence>
<dbReference type="PROSITE" id="PS00211">
    <property type="entry name" value="ABC_TRANSPORTER_1"/>
    <property type="match status" value="1"/>
</dbReference>
<accession>U2Q5T1</accession>
<dbReference type="InterPro" id="IPR017871">
    <property type="entry name" value="ABC_transporter-like_CS"/>
</dbReference>
<keyword evidence="5 8" id="KW-0067">ATP-binding</keyword>
<dbReference type="PATRIC" id="fig|1321820.3.peg.843"/>
<evidence type="ECO:0000256" key="4">
    <source>
        <dbReference type="ARBA" id="ARBA00022741"/>
    </source>
</evidence>